<dbReference type="GO" id="GO:0008270">
    <property type="term" value="F:zinc ion binding"/>
    <property type="evidence" value="ECO:0007669"/>
    <property type="project" value="UniProtKB-UniRule"/>
</dbReference>
<protein>
    <recommendedName>
        <fullName evidence="1">E3 ubiquitin-protein ligase</fullName>
        <ecNumber evidence="1">2.3.2.27</ecNumber>
    </recommendedName>
</protein>
<proteinExistence type="inferred from homology"/>
<dbReference type="UniPathway" id="UPA00143"/>
<keyword evidence="1" id="KW-0862">Zinc</keyword>
<dbReference type="SUPFAM" id="SSF57850">
    <property type="entry name" value="RING/U-box"/>
    <property type="match status" value="1"/>
</dbReference>
<dbReference type="InterPro" id="IPR044046">
    <property type="entry name" value="E3_ligase_UBR-like_C"/>
</dbReference>
<dbReference type="PANTHER" id="PTHR21497:SF39">
    <property type="entry name" value="E3 UBIQUITIN-PROTEIN LIGASE UBR3"/>
    <property type="match status" value="1"/>
</dbReference>
<evidence type="ECO:0000256" key="1">
    <source>
        <dbReference type="RuleBase" id="RU366018"/>
    </source>
</evidence>
<dbReference type="GO" id="GO:0000151">
    <property type="term" value="C:ubiquitin ligase complex"/>
    <property type="evidence" value="ECO:0007669"/>
    <property type="project" value="TreeGrafter"/>
</dbReference>
<dbReference type="InterPro" id="IPR013083">
    <property type="entry name" value="Znf_RING/FYVE/PHD"/>
</dbReference>
<dbReference type="GO" id="GO:0071596">
    <property type="term" value="P:ubiquitin-dependent protein catabolic process via the N-end rule pathway"/>
    <property type="evidence" value="ECO:0007669"/>
    <property type="project" value="UniProtKB-UniRule"/>
</dbReference>
<organism evidence="5 6">
    <name type="scientific">Atta colombica</name>
    <dbReference type="NCBI Taxonomy" id="520822"/>
    <lineage>
        <taxon>Eukaryota</taxon>
        <taxon>Metazoa</taxon>
        <taxon>Ecdysozoa</taxon>
        <taxon>Arthropoda</taxon>
        <taxon>Hexapoda</taxon>
        <taxon>Insecta</taxon>
        <taxon>Pterygota</taxon>
        <taxon>Neoptera</taxon>
        <taxon>Endopterygota</taxon>
        <taxon>Hymenoptera</taxon>
        <taxon>Apocrita</taxon>
        <taxon>Aculeata</taxon>
        <taxon>Formicoidea</taxon>
        <taxon>Formicidae</taxon>
        <taxon>Myrmicinae</taxon>
        <taxon>Atta</taxon>
    </lineage>
</organism>
<dbReference type="GO" id="GO:0016567">
    <property type="term" value="P:protein ubiquitination"/>
    <property type="evidence" value="ECO:0007669"/>
    <property type="project" value="UniProtKB-UniRule"/>
</dbReference>
<feature type="compositionally biased region" description="Basic and acidic residues" evidence="2">
    <location>
        <begin position="611"/>
        <end position="630"/>
    </location>
</feature>
<evidence type="ECO:0000313" key="5">
    <source>
        <dbReference type="EMBL" id="KYM76024.1"/>
    </source>
</evidence>
<reference evidence="5 6" key="1">
    <citation type="submission" date="2015-09" db="EMBL/GenBank/DDBJ databases">
        <title>Atta colombica WGS genome.</title>
        <authorList>
            <person name="Nygaard S."/>
            <person name="Hu H."/>
            <person name="Boomsma J."/>
            <person name="Zhang G."/>
        </authorList>
    </citation>
    <scope>NUCLEOTIDE SEQUENCE [LARGE SCALE GENOMIC DNA]</scope>
    <source>
        <strain evidence="5">Treedump-2</strain>
        <tissue evidence="5">Whole body</tissue>
    </source>
</reference>
<feature type="domain" description="E3 ubiquitin-protein ligase UBR1-like winged-helix" evidence="4">
    <location>
        <begin position="94"/>
        <end position="195"/>
    </location>
</feature>
<dbReference type="EC" id="2.3.2.27" evidence="1"/>
<comment type="pathway">
    <text evidence="1">Protein modification; protein ubiquitination.</text>
</comment>
<comment type="function">
    <text evidence="1">Ubiquitin ligase protein which is a component of the N-end rule pathway. Recognizes and binds to proteins bearing specific N-terminal residues that are destabilizing according to the N-end rule, leading to their ubiquitination and subsequent degradation.</text>
</comment>
<keyword evidence="6" id="KW-1185">Reference proteome</keyword>
<dbReference type="InterPro" id="IPR055194">
    <property type="entry name" value="UBR1-like_WH"/>
</dbReference>
<keyword evidence="1" id="KW-0833">Ubl conjugation pathway</keyword>
<dbReference type="InterPro" id="IPR039164">
    <property type="entry name" value="UBR1-like"/>
</dbReference>
<evidence type="ECO:0000259" key="3">
    <source>
        <dbReference type="Pfam" id="PF18995"/>
    </source>
</evidence>
<keyword evidence="1" id="KW-0808">Transferase</keyword>
<dbReference type="GO" id="GO:0005737">
    <property type="term" value="C:cytoplasm"/>
    <property type="evidence" value="ECO:0007669"/>
    <property type="project" value="TreeGrafter"/>
</dbReference>
<dbReference type="Pfam" id="PF22960">
    <property type="entry name" value="WHD_UBR1"/>
    <property type="match status" value="1"/>
</dbReference>
<dbReference type="Pfam" id="PF18995">
    <property type="entry name" value="PRT6_C"/>
    <property type="match status" value="1"/>
</dbReference>
<feature type="region of interest" description="Disordered" evidence="2">
    <location>
        <begin position="605"/>
        <end position="630"/>
    </location>
</feature>
<feature type="domain" description="E3 ubiquitin-protein ligase UBR-like C-terminal" evidence="3">
    <location>
        <begin position="866"/>
        <end position="1320"/>
    </location>
</feature>
<dbReference type="Gene3D" id="3.30.40.10">
    <property type="entry name" value="Zinc/RING finger domain, C3HC4 (zinc finger)"/>
    <property type="match status" value="1"/>
</dbReference>
<name>A0A195AVM5_9HYME</name>
<keyword evidence="1" id="KW-0479">Metal-binding</keyword>
<dbReference type="Proteomes" id="UP000078540">
    <property type="component" value="Unassembled WGS sequence"/>
</dbReference>
<dbReference type="PANTHER" id="PTHR21497">
    <property type="entry name" value="UBIQUITIN LIGASE E3 ALPHA-RELATED"/>
    <property type="match status" value="1"/>
</dbReference>
<gene>
    <name evidence="5" type="ORF">ALC53_13509</name>
</gene>
<sequence>MTYIQCNFCNSMVDADLYLLQICATKLMPDVFLKTVIEKFHVVEWMSLCLYHAPQNEYLEGEHDTPMLESCLTFLATLVNVRTNLGLSDPEMSRLEMVTLLCMSDKTHSQLMELMPERCGTTQNRDFESVLADVAQYRAPNLEASGNMQQGMYGPKGRVWEELFDPLHVLLRAVHRRDFQISMDRFTEYVKQSGKLKNNATLWPPFRQPAPVSLDYDDPRIVLRSKVFHAMILIILYKAVNGRNISEHVMALAIYLLEMAVITAEPPDKSGSPLCQYTGGSFHVIKDMDLAGWYESDSLSENLRTMIPQVILVQESEHSSSDSEFEWEMIHGEMSEVATSLMLNDGADDGAEEVSLELLGFSVDTVRDDNGVSNASASSLPALLPSVESAASLPALPSTSVEYGVAIVPEDGIVAIPARSNSEDDLTIPLQRALPPSEEESMAIHLAIESPPSPNNEIGGQPALPPVPQRPAVLAGNEIVTAHPINYRATEIVPSTSNSYKHFKRRELQGGPMQPQSVKVGESIISLLLKLHSQLSGVPDSYNPEQSAISSSSSSSFISLLPSESRIGDGPFFISQLLRKIADLDPICKQTIIETRNKLWPRMQECEEDEQREKENREREERRKRAKERQQKLMAEFANKQKQFMEKAMETEDADASGMDWDQEENETKLTSKKEYDCVICNQTTPSSEDKPMGLVVLVQATSIIGHERQQSDRLILPTSDEDPPIPKGDTRGAHFDRRMDEMNRLFDTLSWLLSVNIGWEGGVHVQTCGHHLHLDCLKSYLESLRSQQRQQSLAVERGEYLCPLCRQLANSVLPLSPQLGECSAVVRSRHASTATILADLNTFLKEIQRNPVSSNLSVAMGKAMEDMTSCTYLKYKQKNCKPSHQSLFLFVTSVARTNFEIELVQRGGSLCIAPPTTIPLMPKRDCIVALLHVLAMHARVLTTWPVHHVWQQLSGISLMEESTSSLALTPHERQVPLLLRDPTAMLIQFILLLPLHLDQTYFSGVVKVLYNLLYYQVILQVSCNFSREERNMILKKRCSCATTPSETILAEIIEYFSESGLYPGTDDNKPSTSTSPTYARMKSHCIEQQIQSLCLPFLRVAALLRYHLYEQSLPLIRTQQSEFVRLVYYLELVTEGMSWDSFDSTVALNWQEPETGVSVPLFWCDQLIAFLANWRGHQPARNLIMEQHISWHVPKLVSLPREYEKIFTYYHERQCSMCHSVPPEISICLLCGTIVCLKQNCCRQMNVFEATQHSIDCGGGTGIYLVVTSTYIIVIRGRRACLWGSLYLDDFEEEDRDLKRGKPLYLSQDRYQLLEQQWLAHRFDHTKRTWVWHRDAL</sequence>
<evidence type="ECO:0000313" key="6">
    <source>
        <dbReference type="Proteomes" id="UP000078540"/>
    </source>
</evidence>
<keyword evidence="1" id="KW-0863">Zinc-finger</keyword>
<evidence type="ECO:0000256" key="2">
    <source>
        <dbReference type="SAM" id="MobiDB-lite"/>
    </source>
</evidence>
<comment type="catalytic activity">
    <reaction evidence="1">
        <text>S-ubiquitinyl-[E2 ubiquitin-conjugating enzyme]-L-cysteine + [acceptor protein]-L-lysine = [E2 ubiquitin-conjugating enzyme]-L-cysteine + N(6)-ubiquitinyl-[acceptor protein]-L-lysine.</text>
        <dbReference type="EC" id="2.3.2.27"/>
    </reaction>
</comment>
<evidence type="ECO:0000259" key="4">
    <source>
        <dbReference type="Pfam" id="PF22960"/>
    </source>
</evidence>
<dbReference type="GO" id="GO:0061630">
    <property type="term" value="F:ubiquitin protein ligase activity"/>
    <property type="evidence" value="ECO:0007669"/>
    <property type="project" value="UniProtKB-UniRule"/>
</dbReference>
<comment type="similarity">
    <text evidence="1">Belongs to the E3 ubiquitin-protein ligase UBR1-like family.</text>
</comment>
<dbReference type="CDD" id="cd16483">
    <property type="entry name" value="RING-H2_UBR3"/>
    <property type="match status" value="1"/>
</dbReference>
<dbReference type="EMBL" id="KQ976736">
    <property type="protein sequence ID" value="KYM76024.1"/>
    <property type="molecule type" value="Genomic_DNA"/>
</dbReference>
<accession>A0A195AVM5</accession>
<dbReference type="STRING" id="520822.A0A195AVM5"/>